<dbReference type="AlphaFoldDB" id="A0A067R4P9"/>
<name>A0A067R4P9_ZOONE</name>
<proteinExistence type="predicted"/>
<dbReference type="InParanoid" id="A0A067R4P9"/>
<accession>A0A067R4P9</accession>
<evidence type="ECO:0000313" key="1">
    <source>
        <dbReference type="EMBL" id="KDR12953.1"/>
    </source>
</evidence>
<evidence type="ECO:0000313" key="2">
    <source>
        <dbReference type="Proteomes" id="UP000027135"/>
    </source>
</evidence>
<sequence>MLQEQCSIQLVQVQSNKWVLLHKLRMGTCMLRMVTGNLVPHQEQVL</sequence>
<protein>
    <submittedName>
        <fullName evidence="1">Uncharacterized protein</fullName>
    </submittedName>
</protein>
<organism evidence="1 2">
    <name type="scientific">Zootermopsis nevadensis</name>
    <name type="common">Dampwood termite</name>
    <dbReference type="NCBI Taxonomy" id="136037"/>
    <lineage>
        <taxon>Eukaryota</taxon>
        <taxon>Metazoa</taxon>
        <taxon>Ecdysozoa</taxon>
        <taxon>Arthropoda</taxon>
        <taxon>Hexapoda</taxon>
        <taxon>Insecta</taxon>
        <taxon>Pterygota</taxon>
        <taxon>Neoptera</taxon>
        <taxon>Polyneoptera</taxon>
        <taxon>Dictyoptera</taxon>
        <taxon>Blattodea</taxon>
        <taxon>Blattoidea</taxon>
        <taxon>Termitoidae</taxon>
        <taxon>Termopsidae</taxon>
        <taxon>Zootermopsis</taxon>
    </lineage>
</organism>
<gene>
    <name evidence="1" type="ORF">L798_12910</name>
</gene>
<keyword evidence="2" id="KW-1185">Reference proteome</keyword>
<dbReference type="Proteomes" id="UP000027135">
    <property type="component" value="Unassembled WGS sequence"/>
</dbReference>
<dbReference type="EMBL" id="KK852981">
    <property type="protein sequence ID" value="KDR12953.1"/>
    <property type="molecule type" value="Genomic_DNA"/>
</dbReference>
<reference evidence="1 2" key="1">
    <citation type="journal article" date="2014" name="Nat. Commun.">
        <title>Molecular traces of alternative social organization in a termite genome.</title>
        <authorList>
            <person name="Terrapon N."/>
            <person name="Li C."/>
            <person name="Robertson H.M."/>
            <person name="Ji L."/>
            <person name="Meng X."/>
            <person name="Booth W."/>
            <person name="Chen Z."/>
            <person name="Childers C.P."/>
            <person name="Glastad K.M."/>
            <person name="Gokhale K."/>
            <person name="Gowin J."/>
            <person name="Gronenberg W."/>
            <person name="Hermansen R.A."/>
            <person name="Hu H."/>
            <person name="Hunt B.G."/>
            <person name="Huylmans A.K."/>
            <person name="Khalil S.M."/>
            <person name="Mitchell R.D."/>
            <person name="Munoz-Torres M.C."/>
            <person name="Mustard J.A."/>
            <person name="Pan H."/>
            <person name="Reese J.T."/>
            <person name="Scharf M.E."/>
            <person name="Sun F."/>
            <person name="Vogel H."/>
            <person name="Xiao J."/>
            <person name="Yang W."/>
            <person name="Yang Z."/>
            <person name="Yang Z."/>
            <person name="Zhou J."/>
            <person name="Zhu J."/>
            <person name="Brent C.S."/>
            <person name="Elsik C.G."/>
            <person name="Goodisman M.A."/>
            <person name="Liberles D.A."/>
            <person name="Roe R.M."/>
            <person name="Vargo E.L."/>
            <person name="Vilcinskas A."/>
            <person name="Wang J."/>
            <person name="Bornberg-Bauer E."/>
            <person name="Korb J."/>
            <person name="Zhang G."/>
            <person name="Liebig J."/>
        </authorList>
    </citation>
    <scope>NUCLEOTIDE SEQUENCE [LARGE SCALE GENOMIC DNA]</scope>
    <source>
        <tissue evidence="1">Whole organism</tissue>
    </source>
</reference>